<dbReference type="AlphaFoldDB" id="A0A397C432"/>
<dbReference type="EMBL" id="QUTA01001191">
    <property type="protein sequence ID" value="RHY35716.1"/>
    <property type="molecule type" value="Genomic_DNA"/>
</dbReference>
<reference evidence="1 2" key="1">
    <citation type="submission" date="2018-08" db="EMBL/GenBank/DDBJ databases">
        <title>Aphanomyces genome sequencing and annotation.</title>
        <authorList>
            <person name="Minardi D."/>
            <person name="Oidtmann B."/>
            <person name="Van Der Giezen M."/>
            <person name="Studholme D.J."/>
        </authorList>
    </citation>
    <scope>NUCLEOTIDE SEQUENCE [LARGE SCALE GENOMIC DNA]</scope>
    <source>
        <strain evidence="1 2">Yx</strain>
    </source>
</reference>
<name>A0A397C432_APHAT</name>
<comment type="caution">
    <text evidence="1">The sequence shown here is derived from an EMBL/GenBank/DDBJ whole genome shotgun (WGS) entry which is preliminary data.</text>
</comment>
<dbReference type="PANTHER" id="PTHR34615">
    <property type="entry name" value="PX DOMAIN-CONTAINING PROTEIN"/>
    <property type="match status" value="1"/>
</dbReference>
<proteinExistence type="predicted"/>
<evidence type="ECO:0000313" key="1">
    <source>
        <dbReference type="EMBL" id="RHY35716.1"/>
    </source>
</evidence>
<evidence type="ECO:0000313" key="2">
    <source>
        <dbReference type="Proteomes" id="UP000266239"/>
    </source>
</evidence>
<sequence>MGQTDTTCEFHFRFSKAEIQLLVALLEIPDPMITPQRYNASAVEALCILLNRLAWPHRLGTMVLLFGRSREALS</sequence>
<dbReference type="VEuPathDB" id="FungiDB:H257_15234"/>
<protein>
    <recommendedName>
        <fullName evidence="3">DDE Tnp4 domain-containing protein</fullName>
    </recommendedName>
</protein>
<feature type="non-terminal residue" evidence="1">
    <location>
        <position position="74"/>
    </location>
</feature>
<organism evidence="1 2">
    <name type="scientific">Aphanomyces astaci</name>
    <name type="common">Crayfish plague agent</name>
    <dbReference type="NCBI Taxonomy" id="112090"/>
    <lineage>
        <taxon>Eukaryota</taxon>
        <taxon>Sar</taxon>
        <taxon>Stramenopiles</taxon>
        <taxon>Oomycota</taxon>
        <taxon>Saprolegniomycetes</taxon>
        <taxon>Saprolegniales</taxon>
        <taxon>Verrucalvaceae</taxon>
        <taxon>Aphanomyces</taxon>
    </lineage>
</organism>
<accession>A0A397C432</accession>
<dbReference type="Proteomes" id="UP000266239">
    <property type="component" value="Unassembled WGS sequence"/>
</dbReference>
<dbReference type="PANTHER" id="PTHR34615:SF1">
    <property type="entry name" value="PX DOMAIN-CONTAINING PROTEIN"/>
    <property type="match status" value="1"/>
</dbReference>
<evidence type="ECO:0008006" key="3">
    <source>
        <dbReference type="Google" id="ProtNLM"/>
    </source>
</evidence>
<gene>
    <name evidence="1" type="ORF">DYB25_013773</name>
</gene>